<reference evidence="1" key="3">
    <citation type="submission" date="2025-08" db="UniProtKB">
        <authorList>
            <consortium name="Ensembl"/>
        </authorList>
    </citation>
    <scope>IDENTIFICATION</scope>
    <source>
        <strain evidence="1">17573</strain>
    </source>
</reference>
<reference evidence="2" key="1">
    <citation type="journal article" date="2007" name="Science">
        <title>Evolutionary and biomedical insights from the rhesus macaque genome.</title>
        <authorList>
            <person name="Gibbs R.A."/>
            <person name="Rogers J."/>
            <person name="Katze M.G."/>
            <person name="Bumgarner R."/>
            <person name="Weinstock G.M."/>
            <person name="Mardis E.R."/>
            <person name="Remington K.A."/>
            <person name="Strausberg R.L."/>
            <person name="Venter J.C."/>
            <person name="Wilson R.K."/>
            <person name="Batzer M.A."/>
            <person name="Bustamante C.D."/>
            <person name="Eichler E.E."/>
            <person name="Hahn M.W."/>
            <person name="Hardison R.C."/>
            <person name="Makova K.D."/>
            <person name="Miller W."/>
            <person name="Milosavljevic A."/>
            <person name="Palermo R.E."/>
            <person name="Siepel A."/>
            <person name="Sikela J.M."/>
            <person name="Attaway T."/>
            <person name="Bell S."/>
            <person name="Bernard K.E."/>
            <person name="Buhay C.J."/>
            <person name="Chandrabose M.N."/>
            <person name="Dao M."/>
            <person name="Davis C."/>
            <person name="Delehaunty K.D."/>
            <person name="Ding Y."/>
            <person name="Dinh H.H."/>
            <person name="Dugan-Rocha S."/>
            <person name="Fulton L.A."/>
            <person name="Gabisi R.A."/>
            <person name="Garner T.T."/>
            <person name="Godfrey J."/>
            <person name="Hawes A.C."/>
            <person name="Hernandez J."/>
            <person name="Hines S."/>
            <person name="Holder M."/>
            <person name="Hume J."/>
            <person name="Jhangiani S.N."/>
            <person name="Joshi V."/>
            <person name="Khan Z.M."/>
            <person name="Kirkness E.F."/>
            <person name="Cree A."/>
            <person name="Fowler R.G."/>
            <person name="Lee S."/>
            <person name="Lewis L.R."/>
            <person name="Li Z."/>
            <person name="Liu Y.-S."/>
            <person name="Moore S.M."/>
            <person name="Muzny D."/>
            <person name="Nazareth L.V."/>
            <person name="Ngo D.N."/>
            <person name="Okwuonu G.O."/>
            <person name="Pai G."/>
            <person name="Parker D."/>
            <person name="Paul H.A."/>
            <person name="Pfannkoch C."/>
            <person name="Pohl C.S."/>
            <person name="Rogers Y.-H.C."/>
            <person name="Ruiz S.J."/>
            <person name="Sabo A."/>
            <person name="Santibanez J."/>
            <person name="Schneider B.W."/>
            <person name="Smith S.M."/>
            <person name="Sodergren E."/>
            <person name="Svatek A.F."/>
            <person name="Utterback T.R."/>
            <person name="Vattathil S."/>
            <person name="Warren W."/>
            <person name="White C.S."/>
            <person name="Chinwalla A.T."/>
            <person name="Feng Y."/>
            <person name="Halpern A.L."/>
            <person name="Hillier L.W."/>
            <person name="Huang X."/>
            <person name="Minx P."/>
            <person name="Nelson J.O."/>
            <person name="Pepin K.H."/>
            <person name="Qin X."/>
            <person name="Sutton G.G."/>
            <person name="Venter E."/>
            <person name="Walenz B.P."/>
            <person name="Wallis J.W."/>
            <person name="Worley K.C."/>
            <person name="Yang S.-P."/>
            <person name="Jones S.M."/>
            <person name="Marra M.A."/>
            <person name="Rocchi M."/>
            <person name="Schein J.E."/>
            <person name="Baertsch R."/>
            <person name="Clarke L."/>
            <person name="Csuros M."/>
            <person name="Glasscock J."/>
            <person name="Harris R.A."/>
            <person name="Havlak P."/>
            <person name="Jackson A.R."/>
            <person name="Jiang H."/>
            <person name="Liu Y."/>
            <person name="Messina D.N."/>
            <person name="Shen Y."/>
            <person name="Song H.X.-Z."/>
            <person name="Wylie T."/>
            <person name="Zhang L."/>
            <person name="Birney E."/>
            <person name="Han K."/>
            <person name="Konkel M.K."/>
            <person name="Lee J."/>
            <person name="Smit A.F.A."/>
            <person name="Ullmer B."/>
            <person name="Wang H."/>
            <person name="Xing J."/>
            <person name="Burhans R."/>
            <person name="Cheng Z."/>
            <person name="Karro J.E."/>
            <person name="Ma J."/>
            <person name="Raney B."/>
            <person name="She X."/>
            <person name="Cox M.J."/>
            <person name="Demuth J.P."/>
            <person name="Dumas L.J."/>
            <person name="Han S.-G."/>
            <person name="Hopkins J."/>
            <person name="Karimpour-Fard A."/>
            <person name="Kim Y.H."/>
            <person name="Pollack J.R."/>
            <person name="Vinar T."/>
            <person name="Addo-Quaye C."/>
            <person name="Degenhardt J."/>
            <person name="Denby A."/>
            <person name="Hubisz M.J."/>
            <person name="Indap A."/>
            <person name="Kosiol C."/>
            <person name="Lahn B.T."/>
            <person name="Lawson H.A."/>
            <person name="Marklein A."/>
            <person name="Nielsen R."/>
            <person name="Vallender E.J."/>
            <person name="Clark A.G."/>
            <person name="Ferguson B."/>
            <person name="Hernandez R.D."/>
            <person name="Hirani K."/>
            <person name="Kehrer-Sawatzki H."/>
            <person name="Kolb J."/>
            <person name="Patil S."/>
            <person name="Pu L.-L."/>
            <person name="Ren Y."/>
            <person name="Smith D.G."/>
            <person name="Wheeler D.A."/>
            <person name="Schenck I."/>
            <person name="Ball E.V."/>
            <person name="Chen R."/>
            <person name="Cooper D.N."/>
            <person name="Giardine B."/>
            <person name="Hsu F."/>
            <person name="Kent W.J."/>
            <person name="Lesk A."/>
            <person name="Nelson D.L."/>
            <person name="O'brien W.E."/>
            <person name="Pruefer K."/>
            <person name="Stenson P.D."/>
            <person name="Wallace J.C."/>
            <person name="Ke H."/>
            <person name="Liu X.-M."/>
            <person name="Wang P."/>
            <person name="Xiang A.P."/>
            <person name="Yang F."/>
            <person name="Barber G.P."/>
            <person name="Haussler D."/>
            <person name="Karolchik D."/>
            <person name="Kern A.D."/>
            <person name="Kuhn R.M."/>
            <person name="Smith K.E."/>
            <person name="Zwieg A.S."/>
        </authorList>
    </citation>
    <scope>NUCLEOTIDE SEQUENCE [LARGE SCALE GENOMIC DNA]</scope>
    <source>
        <strain evidence="2">17573</strain>
    </source>
</reference>
<dbReference type="Bgee" id="ENSMMUG00000063889">
    <property type="expression patterns" value="Expressed in primary visual cortex and 8 other cell types or tissues"/>
</dbReference>
<dbReference type="VEuPathDB" id="HostDB:ENSMMUG00000063889"/>
<proteinExistence type="predicted"/>
<keyword evidence="2" id="KW-1185">Reference proteome</keyword>
<dbReference type="Ensembl" id="ENSMMUT00000092792.1">
    <property type="protein sequence ID" value="ENSMMUP00000080824.1"/>
    <property type="gene ID" value="ENSMMUG00000063889.1"/>
</dbReference>
<reference evidence="1" key="4">
    <citation type="submission" date="2025-09" db="UniProtKB">
        <authorList>
            <consortium name="Ensembl"/>
        </authorList>
    </citation>
    <scope>IDENTIFICATION</scope>
    <source>
        <strain evidence="1">17573</strain>
    </source>
</reference>
<dbReference type="InParanoid" id="A0A5F8ATS8"/>
<sequence length="202" mass="22321">MWPGWSQTPDFSDSPASASQSAWITGVSHRPWPSLIFLKRGLTRSPGLECSGAISVHYSFDLPGSSDPPTSAHRVAGITGVHRHTRLIFVFFIRDRVSHCCPDWSRTPGLKRSARLGLPKCSDYRREPPRPASVSLLSDILSGIPQAFTWMGWESSGTQTQPAWWMTSKHLSVTLILPSREALPRNASKVHLSHACVIALNN</sequence>
<reference evidence="1" key="2">
    <citation type="submission" date="2019-01" db="EMBL/GenBank/DDBJ databases">
        <authorList>
            <person name="Graves T."/>
            <person name="Eichler E.E."/>
            <person name="Wilson R.K."/>
        </authorList>
    </citation>
    <scope>NUCLEOTIDE SEQUENCE [LARGE SCALE GENOMIC DNA]</scope>
    <source>
        <strain evidence="1">17573</strain>
    </source>
</reference>
<dbReference type="PANTHER" id="PTHR12138">
    <property type="entry name" value="PRIMATE-EXPANDED PROTEIN FAMILY"/>
    <property type="match status" value="1"/>
</dbReference>
<dbReference type="PANTHER" id="PTHR12138:SF133">
    <property type="entry name" value="SECRETED PROTEIN"/>
    <property type="match status" value="1"/>
</dbReference>
<evidence type="ECO:0000313" key="1">
    <source>
        <dbReference type="Ensembl" id="ENSMMUP00000080824.1"/>
    </source>
</evidence>
<dbReference type="GeneTree" id="ENSGT01150000286943"/>
<dbReference type="AlphaFoldDB" id="A0A5F8ATS8"/>
<protein>
    <submittedName>
        <fullName evidence="1">Uncharacterized protein</fullName>
    </submittedName>
</protein>
<accession>A0A5F8ATS8</accession>
<organism evidence="1 2">
    <name type="scientific">Macaca mulatta</name>
    <name type="common">Rhesus macaque</name>
    <dbReference type="NCBI Taxonomy" id="9544"/>
    <lineage>
        <taxon>Eukaryota</taxon>
        <taxon>Metazoa</taxon>
        <taxon>Chordata</taxon>
        <taxon>Craniata</taxon>
        <taxon>Vertebrata</taxon>
        <taxon>Euteleostomi</taxon>
        <taxon>Mammalia</taxon>
        <taxon>Eutheria</taxon>
        <taxon>Euarchontoglires</taxon>
        <taxon>Primates</taxon>
        <taxon>Haplorrhini</taxon>
        <taxon>Catarrhini</taxon>
        <taxon>Cercopithecidae</taxon>
        <taxon>Cercopithecinae</taxon>
        <taxon>Macaca</taxon>
    </lineage>
</organism>
<evidence type="ECO:0000313" key="2">
    <source>
        <dbReference type="Proteomes" id="UP000006718"/>
    </source>
</evidence>
<dbReference type="Proteomes" id="UP000006718">
    <property type="component" value="Chromosome 16"/>
</dbReference>
<name>A0A5F8ATS8_MACMU</name>